<dbReference type="Proteomes" id="UP000204609">
    <property type="component" value="Segment"/>
</dbReference>
<organism evidence="1 2">
    <name type="scientific">Gordonia phage OneUp</name>
    <dbReference type="NCBI Taxonomy" id="1838074"/>
    <lineage>
        <taxon>Viruses</taxon>
        <taxon>Duplodnaviria</taxon>
        <taxon>Heunggongvirae</taxon>
        <taxon>Uroviricota</taxon>
        <taxon>Caudoviricetes</taxon>
        <taxon>Oneupvirus</taxon>
        <taxon>Oneupvirus oneup</taxon>
    </lineage>
</organism>
<gene>
    <name evidence="1" type="primary">59</name>
    <name evidence="1" type="ORF">PBI_ONEUP_59</name>
</gene>
<name>A0A160DHE1_9CAUD</name>
<dbReference type="RefSeq" id="YP_009274476.1">
    <property type="nucleotide sequence ID" value="NC_030917.1"/>
</dbReference>
<accession>A0A160DHE1</accession>
<dbReference type="OrthoDB" id="37028at10239"/>
<proteinExistence type="predicted"/>
<dbReference type="EMBL" id="KU998245">
    <property type="protein sequence ID" value="ANA86394.1"/>
    <property type="molecule type" value="Genomic_DNA"/>
</dbReference>
<dbReference type="GeneID" id="28800517"/>
<keyword evidence="2" id="KW-1185">Reference proteome</keyword>
<reference evidence="2" key="1">
    <citation type="submission" date="2016-03" db="EMBL/GenBank/DDBJ databases">
        <authorList>
            <person name="Ploux O."/>
        </authorList>
    </citation>
    <scope>NUCLEOTIDE SEQUENCE [LARGE SCALE GENOMIC DNA]</scope>
</reference>
<evidence type="ECO:0000313" key="2">
    <source>
        <dbReference type="Proteomes" id="UP000204609"/>
    </source>
</evidence>
<dbReference type="KEGG" id="vg:28800517"/>
<evidence type="ECO:0000313" key="1">
    <source>
        <dbReference type="EMBL" id="ANA86394.1"/>
    </source>
</evidence>
<sequence>MIEDYKSGKLRYTPPELVEVQYAICEIFVRDGDLGDGENPYTTLAYDVAGQFFLSTVEGRTAKVWKPGEVDIITRFKATVA</sequence>
<protein>
    <submittedName>
        <fullName evidence="1">Uncharacterized protein</fullName>
    </submittedName>
</protein>